<dbReference type="Proteomes" id="UP001281003">
    <property type="component" value="Unassembled WGS sequence"/>
</dbReference>
<sequence>MTLMSPMSIPKPMLTLLLLAASVAPSEAVITSWWNTVASQVVVLNETTGQYRYTRCNSMGDTIYYSTTGGNYLNFTESPPRAGSPMAGSGWFDQTYFYASMFYLDEDNSIRNAIFKCNPSTGLYMDQDTAFWPVVAEGAPKPHNNSGMTVFNRGDHLGYRLYYHDENMHLNELSYDPDEERWTYEGVINQDVPSNNAIAATPGKDNGNFTVVTPRDDKNIQLTRWGLDKTWYISTTPHPLKGNFSTSSAPSSSFEIDYSAPYNYTLPFWTGQPKSLGISLDTAWTRYVYYIGSDKSLYRLTSQNYIWRLWENQSTTYWPQADDANGELAVTSTKIQDTGVAKTRIYYMVGGKLAEVALDGNENDWKQWRTVPEWDPDSSNQPPSGAPTSTASSPPSPTSTSGTTNPDSTAAASSSGDSGGLSSGAKVGVGVGVGLGVVALGAIIAAIFLFRRNNNNKKNAATEEDGTTIVGSNNPSTTTSPLPPYGSLATGYGAGADADAEQKMGYTNVVQQLETHERPTELDAPRAVYELPSQSYSHELMADGPPLAVAGRVEAPGDFGHGEEQLQAVQDGDQGHVGVQEKHEHVDVGEKKV</sequence>
<protein>
    <recommendedName>
        <fullName evidence="6">Fucose-specific lectin</fullName>
    </recommendedName>
</protein>
<feature type="compositionally biased region" description="Low complexity" evidence="1">
    <location>
        <begin position="382"/>
        <end position="416"/>
    </location>
</feature>
<evidence type="ECO:0000256" key="1">
    <source>
        <dbReference type="SAM" id="MobiDB-lite"/>
    </source>
</evidence>
<dbReference type="Gene3D" id="2.120.10.70">
    <property type="entry name" value="Fucose-specific lectin"/>
    <property type="match status" value="1"/>
</dbReference>
<keyword evidence="5" id="KW-1185">Reference proteome</keyword>
<dbReference type="PANTHER" id="PTHR16861">
    <property type="entry name" value="GLYCOPROTEIN 38"/>
    <property type="match status" value="1"/>
</dbReference>
<reference evidence="4" key="1">
    <citation type="journal article" date="2023" name="Mol. Phylogenet. Evol.">
        <title>Genome-scale phylogeny and comparative genomics of the fungal order Sordariales.</title>
        <authorList>
            <person name="Hensen N."/>
            <person name="Bonometti L."/>
            <person name="Westerberg I."/>
            <person name="Brannstrom I.O."/>
            <person name="Guillou S."/>
            <person name="Cros-Aarteil S."/>
            <person name="Calhoun S."/>
            <person name="Haridas S."/>
            <person name="Kuo A."/>
            <person name="Mondo S."/>
            <person name="Pangilinan J."/>
            <person name="Riley R."/>
            <person name="LaButti K."/>
            <person name="Andreopoulos B."/>
            <person name="Lipzen A."/>
            <person name="Chen C."/>
            <person name="Yan M."/>
            <person name="Daum C."/>
            <person name="Ng V."/>
            <person name="Clum A."/>
            <person name="Steindorff A."/>
            <person name="Ohm R.A."/>
            <person name="Martin F."/>
            <person name="Silar P."/>
            <person name="Natvig D.O."/>
            <person name="Lalanne C."/>
            <person name="Gautier V."/>
            <person name="Ament-Velasquez S.L."/>
            <person name="Kruys A."/>
            <person name="Hutchinson M.I."/>
            <person name="Powell A.J."/>
            <person name="Barry K."/>
            <person name="Miller A.N."/>
            <person name="Grigoriev I.V."/>
            <person name="Debuchy R."/>
            <person name="Gladieux P."/>
            <person name="Hiltunen Thoren M."/>
            <person name="Johannesson H."/>
        </authorList>
    </citation>
    <scope>NUCLEOTIDE SEQUENCE</scope>
    <source>
        <strain evidence="4">FGSC 1904</strain>
    </source>
</reference>
<keyword evidence="2" id="KW-0472">Membrane</keyword>
<evidence type="ECO:0008006" key="6">
    <source>
        <dbReference type="Google" id="ProtNLM"/>
    </source>
</evidence>
<evidence type="ECO:0000313" key="4">
    <source>
        <dbReference type="EMBL" id="KAK3395547.1"/>
    </source>
</evidence>
<reference evidence="4" key="2">
    <citation type="submission" date="2023-07" db="EMBL/GenBank/DDBJ databases">
        <authorList>
            <consortium name="Lawrence Berkeley National Laboratory"/>
            <person name="Haridas S."/>
            <person name="Hensen N."/>
            <person name="Bonometti L."/>
            <person name="Westerberg I."/>
            <person name="Brannstrom I.O."/>
            <person name="Guillou S."/>
            <person name="Cros-Aarteil S."/>
            <person name="Calhoun S."/>
            <person name="Kuo A."/>
            <person name="Mondo S."/>
            <person name="Pangilinan J."/>
            <person name="Riley R."/>
            <person name="LaButti K."/>
            <person name="Andreopoulos B."/>
            <person name="Lipzen A."/>
            <person name="Chen C."/>
            <person name="Yanf M."/>
            <person name="Daum C."/>
            <person name="Ng V."/>
            <person name="Clum A."/>
            <person name="Steindorff A."/>
            <person name="Ohm R."/>
            <person name="Martin F."/>
            <person name="Silar P."/>
            <person name="Natvig D."/>
            <person name="Lalanne C."/>
            <person name="Gautier V."/>
            <person name="Ament-velasquez S.L."/>
            <person name="Kruys A."/>
            <person name="Hutchinson M.I."/>
            <person name="Powell A.J."/>
            <person name="Barry K."/>
            <person name="Miller A.N."/>
            <person name="Grigoriev I.V."/>
            <person name="Debuchy R."/>
            <person name="Gladieux P."/>
            <person name="Thoren M.H."/>
            <person name="Johannesson H."/>
        </authorList>
    </citation>
    <scope>NUCLEOTIDE SEQUENCE</scope>
    <source>
        <strain evidence="4">FGSC 1904</strain>
    </source>
</reference>
<dbReference type="PANTHER" id="PTHR16861:SF4">
    <property type="entry name" value="SH3 DOMAIN PROTEIN (AFU_ORTHOLOGUE AFUA_1G13610)"/>
    <property type="match status" value="1"/>
</dbReference>
<accession>A0AAE0P903</accession>
<keyword evidence="3" id="KW-0732">Signal</keyword>
<evidence type="ECO:0000256" key="2">
    <source>
        <dbReference type="SAM" id="Phobius"/>
    </source>
</evidence>
<evidence type="ECO:0000313" key="5">
    <source>
        <dbReference type="Proteomes" id="UP001281003"/>
    </source>
</evidence>
<feature type="compositionally biased region" description="Low complexity" evidence="1">
    <location>
        <begin position="471"/>
        <end position="484"/>
    </location>
</feature>
<name>A0AAE0P903_SORBR</name>
<dbReference type="SUPFAM" id="SSF89372">
    <property type="entry name" value="Fucose-specific lectin"/>
    <property type="match status" value="1"/>
</dbReference>
<organism evidence="4 5">
    <name type="scientific">Sordaria brevicollis</name>
    <dbReference type="NCBI Taxonomy" id="83679"/>
    <lineage>
        <taxon>Eukaryota</taxon>
        <taxon>Fungi</taxon>
        <taxon>Dikarya</taxon>
        <taxon>Ascomycota</taxon>
        <taxon>Pezizomycotina</taxon>
        <taxon>Sordariomycetes</taxon>
        <taxon>Sordariomycetidae</taxon>
        <taxon>Sordariales</taxon>
        <taxon>Sordariaceae</taxon>
        <taxon>Sordaria</taxon>
    </lineage>
</organism>
<dbReference type="EMBL" id="JAUTDP010000010">
    <property type="protein sequence ID" value="KAK3395547.1"/>
    <property type="molecule type" value="Genomic_DNA"/>
</dbReference>
<proteinExistence type="predicted"/>
<gene>
    <name evidence="4" type="ORF">B0T20DRAFT_37696</name>
</gene>
<feature type="region of interest" description="Disordered" evidence="1">
    <location>
        <begin position="458"/>
        <end position="484"/>
    </location>
</feature>
<comment type="caution">
    <text evidence="4">The sequence shown here is derived from an EMBL/GenBank/DDBJ whole genome shotgun (WGS) entry which is preliminary data.</text>
</comment>
<keyword evidence="2" id="KW-1133">Transmembrane helix</keyword>
<feature type="region of interest" description="Disordered" evidence="1">
    <location>
        <begin position="370"/>
        <end position="422"/>
    </location>
</feature>
<feature type="transmembrane region" description="Helical" evidence="2">
    <location>
        <begin position="427"/>
        <end position="450"/>
    </location>
</feature>
<evidence type="ECO:0000256" key="3">
    <source>
        <dbReference type="SAM" id="SignalP"/>
    </source>
</evidence>
<feature type="signal peptide" evidence="3">
    <location>
        <begin position="1"/>
        <end position="28"/>
    </location>
</feature>
<feature type="chain" id="PRO_5041930026" description="Fucose-specific lectin" evidence="3">
    <location>
        <begin position="29"/>
        <end position="593"/>
    </location>
</feature>
<keyword evidence="2" id="KW-0812">Transmembrane</keyword>
<dbReference type="AlphaFoldDB" id="A0AAE0P903"/>